<dbReference type="Pfam" id="PF02734">
    <property type="entry name" value="Dak2"/>
    <property type="match status" value="1"/>
</dbReference>
<dbReference type="Proteomes" id="UP001163387">
    <property type="component" value="Chromosome"/>
</dbReference>
<evidence type="ECO:0000313" key="3">
    <source>
        <dbReference type="Proteomes" id="UP001163387"/>
    </source>
</evidence>
<dbReference type="GO" id="GO:0016301">
    <property type="term" value="F:kinase activity"/>
    <property type="evidence" value="ECO:0007669"/>
    <property type="project" value="UniProtKB-KW"/>
</dbReference>
<keyword evidence="2" id="KW-0808">Transferase</keyword>
<dbReference type="InterPro" id="IPR004007">
    <property type="entry name" value="DhaL_dom"/>
</dbReference>
<evidence type="ECO:0000259" key="1">
    <source>
        <dbReference type="PROSITE" id="PS51480"/>
    </source>
</evidence>
<organism evidence="2 3">
    <name type="scientific">Spiroplasma ixodetis</name>
    <dbReference type="NCBI Taxonomy" id="2141"/>
    <lineage>
        <taxon>Bacteria</taxon>
        <taxon>Bacillati</taxon>
        <taxon>Mycoplasmatota</taxon>
        <taxon>Mollicutes</taxon>
        <taxon>Entomoplasmatales</taxon>
        <taxon>Spiroplasmataceae</taxon>
        <taxon>Spiroplasma</taxon>
    </lineage>
</organism>
<keyword evidence="2" id="KW-0418">Kinase</keyword>
<dbReference type="Pfam" id="PF21645">
    <property type="entry name" value="FakA-like_M"/>
    <property type="match status" value="1"/>
</dbReference>
<feature type="domain" description="DhaL" evidence="1">
    <location>
        <begin position="7"/>
        <end position="203"/>
    </location>
</feature>
<dbReference type="InterPro" id="IPR033470">
    <property type="entry name" value="FakA-like_C"/>
</dbReference>
<dbReference type="PANTHER" id="PTHR33434">
    <property type="entry name" value="DEGV DOMAIN-CONTAINING PROTEIN DR_1986-RELATED"/>
    <property type="match status" value="1"/>
</dbReference>
<dbReference type="RefSeq" id="WP_281748577.1">
    <property type="nucleotide sequence ID" value="NZ_AP026933.1"/>
</dbReference>
<dbReference type="InterPro" id="IPR048394">
    <property type="entry name" value="FakA-like_M"/>
</dbReference>
<name>A0ABN6T0R3_9MOLU</name>
<dbReference type="PANTHER" id="PTHR33434:SF4">
    <property type="entry name" value="PHOSPHATASE PROTEIN"/>
    <property type="match status" value="1"/>
</dbReference>
<dbReference type="Pfam" id="PF13684">
    <property type="entry name" value="FakA-like_C"/>
    <property type="match status" value="1"/>
</dbReference>
<dbReference type="SMART" id="SM01120">
    <property type="entry name" value="Dak2"/>
    <property type="match status" value="1"/>
</dbReference>
<keyword evidence="3" id="KW-1185">Reference proteome</keyword>
<evidence type="ECO:0000313" key="2">
    <source>
        <dbReference type="EMBL" id="BDT04981.1"/>
    </source>
</evidence>
<dbReference type="SMART" id="SM01121">
    <property type="entry name" value="Dak1_2"/>
    <property type="match status" value="1"/>
</dbReference>
<dbReference type="PROSITE" id="PS51480">
    <property type="entry name" value="DHAL"/>
    <property type="match status" value="1"/>
</dbReference>
<dbReference type="InterPro" id="IPR050270">
    <property type="entry name" value="DegV_domain_contain"/>
</dbReference>
<dbReference type="InterPro" id="IPR019986">
    <property type="entry name" value="YloV-like"/>
</dbReference>
<sequence>MKKIDIKTLKVMLISGANNLYNHHFEVDKLNVFPVPDGDTGTNMNLTMMNGIKELNGKEYDSLKTFATTFSRGLMMGARGNSGVILSQIFRGFFQTIKTKDLKNDFISNEDLLKSWKSAQDYAYRAVMKPVEGTILTIIKDGASYINELEITGKDSLYIFEKLLEGMNESLKRTPDLLPILKKVGVVDSGGAGLVYIVEGMVYGLKHGKAISPKKKLEQQDTAKLEMVLNQENFGYCSEVIVKLNKVSKLDFNLSKTRTDLETMDGQSIVLVDDEDLIKVHVHTLKPGQILNYFQKFGEILKVKIENMTEQAKAHAQTIKPIRKLNNKFALIAAVPGRGIETFFRDELKVNNIIMYSKRVNPSTDDFLKAIEIVDAKNVFILPNDSNLFLAAEQARKLEKKSKVFVLPAKNIAQGMRAALNFNPELSAKENNKNIWSEIKYAAFGYITVADRDVEIDGIKIGKKHFFSAVSFRNKDGKEKIIASNENLFNVIKVLFTKLIWDGAEIITIFKGKGYSKDQINFMKKILDEDYDIEYEIVDGDQEVYNFLFVVE</sequence>
<dbReference type="SUPFAM" id="SSF101473">
    <property type="entry name" value="DhaL-like"/>
    <property type="match status" value="1"/>
</dbReference>
<proteinExistence type="predicted"/>
<dbReference type="Gene3D" id="1.25.40.340">
    <property type="match status" value="1"/>
</dbReference>
<dbReference type="EMBL" id="AP026933">
    <property type="protein sequence ID" value="BDT04981.1"/>
    <property type="molecule type" value="Genomic_DNA"/>
</dbReference>
<dbReference type="NCBIfam" id="TIGR03599">
    <property type="entry name" value="YloV"/>
    <property type="match status" value="1"/>
</dbReference>
<reference evidence="2 3" key="1">
    <citation type="journal article" date="2022" name="Front. Microbiol.">
        <title>Male-killing mechanisms vary between Spiroplasma species.</title>
        <authorList>
            <person name="Arai H."/>
            <person name="Inoue M."/>
            <person name="Kageyama D."/>
        </authorList>
    </citation>
    <scope>NUCLEOTIDE SEQUENCE [LARGE SCALE GENOMIC DNA]</scope>
    <source>
        <strain evidence="3">sHm</strain>
    </source>
</reference>
<accession>A0ABN6T0R3</accession>
<protein>
    <submittedName>
        <fullName evidence="2">Kinase</fullName>
    </submittedName>
</protein>
<dbReference type="InterPro" id="IPR036117">
    <property type="entry name" value="DhaL_dom_sf"/>
</dbReference>
<gene>
    <name evidence="2" type="ORF">SHM_26270</name>
</gene>